<dbReference type="EMBL" id="EZ424397">
    <property type="protein sequence ID" value="ADD20673.1"/>
    <property type="molecule type" value="mRNA"/>
</dbReference>
<protein>
    <submittedName>
        <fullName evidence="1">Hypothetical secreted peptide</fullName>
    </submittedName>
</protein>
<reference evidence="1" key="1">
    <citation type="journal article" date="2010" name="BMC Genomics">
        <title>An insight into the sialome of Glossina morsitans morsitans.</title>
        <authorList>
            <person name="Alves-Silva J."/>
            <person name="Ribeiro J.M."/>
            <person name="Van Den Abbeele J."/>
            <person name="Attardo G."/>
            <person name="Hao Z."/>
            <person name="Haines L.R."/>
            <person name="Soares M.B."/>
            <person name="Berriman M."/>
            <person name="Aksoy S."/>
            <person name="Lehane M.J."/>
        </authorList>
    </citation>
    <scope>NUCLEOTIDE SEQUENCE</scope>
    <source>
        <tissue evidence="1">Salivary gland</tissue>
    </source>
</reference>
<sequence>MLTIIIIIIIIILITVKRLNRGVINYYRIKYLLDGKGFTIHHIEKIISFQR</sequence>
<name>D3TSJ5_GLOMM</name>
<organism evidence="1">
    <name type="scientific">Glossina morsitans morsitans</name>
    <name type="common">Savannah tsetse fly</name>
    <dbReference type="NCBI Taxonomy" id="37546"/>
    <lineage>
        <taxon>Eukaryota</taxon>
        <taxon>Metazoa</taxon>
        <taxon>Ecdysozoa</taxon>
        <taxon>Arthropoda</taxon>
        <taxon>Hexapoda</taxon>
        <taxon>Insecta</taxon>
        <taxon>Pterygota</taxon>
        <taxon>Neoptera</taxon>
        <taxon>Endopterygota</taxon>
        <taxon>Diptera</taxon>
        <taxon>Brachycera</taxon>
        <taxon>Muscomorpha</taxon>
        <taxon>Hippoboscoidea</taxon>
        <taxon>Glossinidae</taxon>
        <taxon>Glossina</taxon>
    </lineage>
</organism>
<evidence type="ECO:0000313" key="1">
    <source>
        <dbReference type="EMBL" id="ADD20673.1"/>
    </source>
</evidence>
<reference evidence="1" key="2">
    <citation type="submission" date="2010-01" db="EMBL/GenBank/DDBJ databases">
        <authorList>
            <consortium name="International Glossina Genome Initiative"/>
            <person name="da Silva J."/>
            <person name="Ribeiro J.M.C."/>
            <person name="Abbeele J.V."/>
            <person name="Attardo G."/>
            <person name="Hao Z."/>
            <person name="Haines L.R."/>
            <person name="Soares M.B."/>
            <person name="Berriman M."/>
            <person name="Aksoy S."/>
            <person name="Lehane M.J."/>
        </authorList>
    </citation>
    <scope>NUCLEOTIDE SEQUENCE</scope>
    <source>
        <tissue evidence="1">Salivary gland</tissue>
    </source>
</reference>
<accession>D3TSJ5</accession>
<proteinExistence type="evidence at transcript level"/>
<dbReference type="AlphaFoldDB" id="D3TSJ5"/>